<evidence type="ECO:0000256" key="1">
    <source>
        <dbReference type="SAM" id="SignalP"/>
    </source>
</evidence>
<dbReference type="EMBL" id="WQKZ01000005">
    <property type="protein sequence ID" value="MVN78533.1"/>
    <property type="molecule type" value="Genomic_DNA"/>
</dbReference>
<gene>
    <name evidence="2" type="ORF">GO988_19550</name>
</gene>
<feature type="chain" id="PRO_5029762934" description="T9SS type A sorting domain-containing protein" evidence="1">
    <location>
        <begin position="20"/>
        <end position="374"/>
    </location>
</feature>
<name>A0A7K1TJJ2_9BACT</name>
<evidence type="ECO:0000313" key="3">
    <source>
        <dbReference type="Proteomes" id="UP000441336"/>
    </source>
</evidence>
<reference evidence="2 3" key="1">
    <citation type="submission" date="2019-12" db="EMBL/GenBank/DDBJ databases">
        <title>Hymenobacter sp. HMF4947 Genome sequencing and assembly.</title>
        <authorList>
            <person name="Kang H."/>
            <person name="Cha I."/>
            <person name="Kim H."/>
            <person name="Joh K."/>
        </authorList>
    </citation>
    <scope>NUCLEOTIDE SEQUENCE [LARGE SCALE GENOMIC DNA]</scope>
    <source>
        <strain evidence="2 3">HMF4947</strain>
    </source>
</reference>
<organism evidence="2 3">
    <name type="scientific">Hymenobacter ginkgonis</name>
    <dbReference type="NCBI Taxonomy" id="2682976"/>
    <lineage>
        <taxon>Bacteria</taxon>
        <taxon>Pseudomonadati</taxon>
        <taxon>Bacteroidota</taxon>
        <taxon>Cytophagia</taxon>
        <taxon>Cytophagales</taxon>
        <taxon>Hymenobacteraceae</taxon>
        <taxon>Hymenobacter</taxon>
    </lineage>
</organism>
<proteinExistence type="predicted"/>
<dbReference type="Proteomes" id="UP000441336">
    <property type="component" value="Unassembled WGS sequence"/>
</dbReference>
<accession>A0A7K1TJJ2</accession>
<evidence type="ECO:0000313" key="2">
    <source>
        <dbReference type="EMBL" id="MVN78533.1"/>
    </source>
</evidence>
<keyword evidence="1" id="KW-0732">Signal</keyword>
<comment type="caution">
    <text evidence="2">The sequence shown here is derived from an EMBL/GenBank/DDBJ whole genome shotgun (WGS) entry which is preliminary data.</text>
</comment>
<dbReference type="RefSeq" id="WP_157568733.1">
    <property type="nucleotide sequence ID" value="NZ_WQKZ01000005.1"/>
</dbReference>
<feature type="signal peptide" evidence="1">
    <location>
        <begin position="1"/>
        <end position="19"/>
    </location>
</feature>
<sequence>MRRYPLLFLLFASIGAARAQTSPSITAADMPAVGDSLRLSQAALTLPASAPPLTRNGADQTWNYAGLVATSQRVDRYDNVNTTSGLQQLAFGILGGVNRATLVAPRALPAAAGAALPVTDPLEFFNLSASDFRSVGFGATLNGLALPVTYASQAQQDIIYRFPLSYASTPDVSNSYFQVSVPGTGFASQKRRRTNQPDAWGTLTTPFGTFQTVRVVTTLADHDSVAIGAIPGQGLDLPVRREYKWLAPGVHVPVLTITTLTVAGQEAVALVEYRDVLRRFVRLATLPAAADAVLSAYPSPSAVGSAVHLALPAGSGELTVVATDLAGRQVFSRHLSGAGGLATLDAAAFGGFRGVLLLTITTAQGTATRRVVRQ</sequence>
<protein>
    <recommendedName>
        <fullName evidence="4">T9SS type A sorting domain-containing protein</fullName>
    </recommendedName>
</protein>
<dbReference type="AlphaFoldDB" id="A0A7K1TJJ2"/>
<keyword evidence="3" id="KW-1185">Reference proteome</keyword>
<evidence type="ECO:0008006" key="4">
    <source>
        <dbReference type="Google" id="ProtNLM"/>
    </source>
</evidence>